<sequence>MMKIYKMIKKILFFALTFLINAITFSQVFTSNGIKYNITDATNKNVEVSTNTNFTGTANIPQTVIYNGQNYTVTSIGDNAFSNCIGLSSVIIPSTVSIIGNYAFNNDINLTSVTFPNSVTSIGQYSFSNTGITSLTLPSSVTNLDNGAFYGCTRLNTINIPNVSMSVGNRIFSFCTSLTSVTIPSAFSVITYGMFSDCTSLTNVTIHSNVSIIQQYAFSNCTALNTINCNVTRPINIDSTVFNNVNKTSCTLKVPSTSLTAYQNATIWKDFLNISGLLATESFNSKKSTISVYPNPASEKISVKSETAISKVELYDLSGKKLKESASKEMNISTIPNGNYLLKITDKNGNTETQKLIKK</sequence>
<protein>
    <recommendedName>
        <fullName evidence="1">Secretion system C-terminal sorting domain-containing protein</fullName>
    </recommendedName>
</protein>
<dbReference type="InterPro" id="IPR053139">
    <property type="entry name" value="Surface_bspA-like"/>
</dbReference>
<dbReference type="Gene3D" id="3.80.10.10">
    <property type="entry name" value="Ribonuclease Inhibitor"/>
    <property type="match status" value="2"/>
</dbReference>
<dbReference type="Gene3D" id="3.40.50.12480">
    <property type="match status" value="1"/>
</dbReference>
<dbReference type="InterPro" id="IPR026444">
    <property type="entry name" value="Secre_tail"/>
</dbReference>
<dbReference type="SUPFAM" id="SSF52058">
    <property type="entry name" value="L domain-like"/>
    <property type="match status" value="1"/>
</dbReference>
<evidence type="ECO:0000313" key="2">
    <source>
        <dbReference type="EMBL" id="MPL54696.1"/>
    </source>
</evidence>
<dbReference type="PANTHER" id="PTHR45661">
    <property type="entry name" value="SURFACE ANTIGEN"/>
    <property type="match status" value="1"/>
</dbReference>
<evidence type="ECO:0000259" key="1">
    <source>
        <dbReference type="Pfam" id="PF18962"/>
    </source>
</evidence>
<accession>A0A644SJ44</accession>
<reference evidence="2" key="1">
    <citation type="submission" date="2019-08" db="EMBL/GenBank/DDBJ databases">
        <authorList>
            <person name="Kucharzyk K."/>
            <person name="Murdoch R.W."/>
            <person name="Higgins S."/>
            <person name="Loffler F."/>
        </authorList>
    </citation>
    <scope>NUCLEOTIDE SEQUENCE</scope>
</reference>
<dbReference type="InterPro" id="IPR026906">
    <property type="entry name" value="LRR_5"/>
</dbReference>
<dbReference type="AlphaFoldDB" id="A0A644SJ44"/>
<dbReference type="Pfam" id="PF13306">
    <property type="entry name" value="LRR_5"/>
    <property type="match status" value="1"/>
</dbReference>
<proteinExistence type="predicted"/>
<feature type="domain" description="Secretion system C-terminal sorting" evidence="1">
    <location>
        <begin position="292"/>
        <end position="357"/>
    </location>
</feature>
<dbReference type="NCBIfam" id="TIGR04183">
    <property type="entry name" value="Por_Secre_tail"/>
    <property type="match status" value="1"/>
</dbReference>
<dbReference type="EMBL" id="VSSQ01000001">
    <property type="protein sequence ID" value="MPL54696.1"/>
    <property type="molecule type" value="Genomic_DNA"/>
</dbReference>
<dbReference type="InterPro" id="IPR032675">
    <property type="entry name" value="LRR_dom_sf"/>
</dbReference>
<organism evidence="2">
    <name type="scientific">bioreactor metagenome</name>
    <dbReference type="NCBI Taxonomy" id="1076179"/>
    <lineage>
        <taxon>unclassified sequences</taxon>
        <taxon>metagenomes</taxon>
        <taxon>ecological metagenomes</taxon>
    </lineage>
</organism>
<gene>
    <name evidence="2" type="ORF">SDC9_00162</name>
</gene>
<name>A0A644SJ44_9ZZZZ</name>
<dbReference type="Pfam" id="PF18962">
    <property type="entry name" value="Por_Secre_tail"/>
    <property type="match status" value="1"/>
</dbReference>
<comment type="caution">
    <text evidence="2">The sequence shown here is derived from an EMBL/GenBank/DDBJ whole genome shotgun (WGS) entry which is preliminary data.</text>
</comment>
<dbReference type="PANTHER" id="PTHR45661:SF3">
    <property type="entry name" value="IG-LIKE DOMAIN-CONTAINING PROTEIN"/>
    <property type="match status" value="1"/>
</dbReference>